<dbReference type="PANTHER" id="PTHR34322">
    <property type="entry name" value="TRANSPOSASE, Y1_TNP DOMAIN-CONTAINING"/>
    <property type="match status" value="1"/>
</dbReference>
<comment type="caution">
    <text evidence="2">The sequence shown here is derived from an EMBL/GenBank/DDBJ whole genome shotgun (WGS) entry which is preliminary data.</text>
</comment>
<dbReference type="Proteomes" id="UP000519004">
    <property type="component" value="Unassembled WGS sequence"/>
</dbReference>
<accession>A0A7W7XYM2</accession>
<evidence type="ECO:0000313" key="3">
    <source>
        <dbReference type="Proteomes" id="UP000519004"/>
    </source>
</evidence>
<keyword evidence="3" id="KW-1185">Reference proteome</keyword>
<dbReference type="AlphaFoldDB" id="A0A7W7XYM2"/>
<dbReference type="RefSeq" id="WP_183947412.1">
    <property type="nucleotide sequence ID" value="NZ_JACHHX010000004.1"/>
</dbReference>
<sequence>MTQPRRHIVDPATAGFYHCVSRCVRRAFLCGFDTHSGQSFEHRKAWVEERLLELAKCFAVGLYAYAVMSNHLHVVLYADPGVAHAWSAEEVAERWTRLFPVREGDQVNEEATRLRAEMLAGNPERIAELRERLGSVSWFMRCLNEPIARRANREDGCTGRFWEGRFKCQALLDDQAVLACMAYVDLNPIRAGIAPSLEASEYTSVVKRLICGDIEADQPLLPVAGRVKAEGLPLTLPEYLALTDWTGRIARADKRGAIVGGPPAALRHLGIPSDQWQDQVFGIETRYWRAVGAVEALLAKARELGQCWLKGAGVMRKLERARVH</sequence>
<feature type="domain" description="Transposase IS200-like" evidence="1">
    <location>
        <begin position="12"/>
        <end position="187"/>
    </location>
</feature>
<organism evidence="2 3">
    <name type="scientific">Rehaibacterium terrae</name>
    <dbReference type="NCBI Taxonomy" id="1341696"/>
    <lineage>
        <taxon>Bacteria</taxon>
        <taxon>Pseudomonadati</taxon>
        <taxon>Pseudomonadota</taxon>
        <taxon>Gammaproteobacteria</taxon>
        <taxon>Lysobacterales</taxon>
        <taxon>Lysobacteraceae</taxon>
        <taxon>Rehaibacterium</taxon>
    </lineage>
</organism>
<dbReference type="InterPro" id="IPR002686">
    <property type="entry name" value="Transposase_17"/>
</dbReference>
<gene>
    <name evidence="2" type="ORF">HNQ58_000707</name>
</gene>
<protein>
    <submittedName>
        <fullName evidence="2">REP element-mobilizing transposase RayT</fullName>
    </submittedName>
</protein>
<dbReference type="PANTHER" id="PTHR34322:SF2">
    <property type="entry name" value="TRANSPOSASE IS200-LIKE DOMAIN-CONTAINING PROTEIN"/>
    <property type="match status" value="1"/>
</dbReference>
<dbReference type="InterPro" id="IPR036515">
    <property type="entry name" value="Transposase_17_sf"/>
</dbReference>
<dbReference type="GO" id="GO:0004803">
    <property type="term" value="F:transposase activity"/>
    <property type="evidence" value="ECO:0007669"/>
    <property type="project" value="InterPro"/>
</dbReference>
<name>A0A7W7XYM2_9GAMM</name>
<reference evidence="2 3" key="1">
    <citation type="submission" date="2020-08" db="EMBL/GenBank/DDBJ databases">
        <title>Genomic Encyclopedia of Type Strains, Phase IV (KMG-IV): sequencing the most valuable type-strain genomes for metagenomic binning, comparative biology and taxonomic classification.</title>
        <authorList>
            <person name="Goeker M."/>
        </authorList>
    </citation>
    <scope>NUCLEOTIDE SEQUENCE [LARGE SCALE GENOMIC DNA]</scope>
    <source>
        <strain evidence="2 3">DSM 25897</strain>
    </source>
</reference>
<dbReference type="EMBL" id="JACHHX010000004">
    <property type="protein sequence ID" value="MBB5014830.1"/>
    <property type="molecule type" value="Genomic_DNA"/>
</dbReference>
<dbReference type="Gene3D" id="3.30.70.1290">
    <property type="entry name" value="Transposase IS200-like"/>
    <property type="match status" value="1"/>
</dbReference>
<dbReference type="GO" id="GO:0003677">
    <property type="term" value="F:DNA binding"/>
    <property type="evidence" value="ECO:0007669"/>
    <property type="project" value="InterPro"/>
</dbReference>
<evidence type="ECO:0000313" key="2">
    <source>
        <dbReference type="EMBL" id="MBB5014830.1"/>
    </source>
</evidence>
<dbReference type="SMART" id="SM01321">
    <property type="entry name" value="Y1_Tnp"/>
    <property type="match status" value="1"/>
</dbReference>
<evidence type="ECO:0000259" key="1">
    <source>
        <dbReference type="SMART" id="SM01321"/>
    </source>
</evidence>
<proteinExistence type="predicted"/>
<dbReference type="SUPFAM" id="SSF143422">
    <property type="entry name" value="Transposase IS200-like"/>
    <property type="match status" value="1"/>
</dbReference>
<dbReference type="GO" id="GO:0006313">
    <property type="term" value="P:DNA transposition"/>
    <property type="evidence" value="ECO:0007669"/>
    <property type="project" value="InterPro"/>
</dbReference>